<keyword evidence="4 9" id="KW-0812">Transmembrane</keyword>
<reference evidence="15" key="1">
    <citation type="journal article" date="2019" name="Int. J. Syst. Evol. Microbiol.">
        <title>The Global Catalogue of Microorganisms (GCM) 10K type strain sequencing project: providing services to taxonomists for standard genome sequencing and annotation.</title>
        <authorList>
            <consortium name="The Broad Institute Genomics Platform"/>
            <consortium name="The Broad Institute Genome Sequencing Center for Infectious Disease"/>
            <person name="Wu L."/>
            <person name="Ma J."/>
        </authorList>
    </citation>
    <scope>NUCLEOTIDE SEQUENCE [LARGE SCALE GENOMIC DNA]</scope>
    <source>
        <strain evidence="15">KCTC 42730</strain>
    </source>
</reference>
<dbReference type="InterPro" id="IPR054384">
    <property type="entry name" value="SecDF_P1_head"/>
</dbReference>
<evidence type="ECO:0000256" key="3">
    <source>
        <dbReference type="ARBA" id="ARBA00022475"/>
    </source>
</evidence>
<dbReference type="NCBIfam" id="TIGR01129">
    <property type="entry name" value="secD"/>
    <property type="match status" value="1"/>
</dbReference>
<dbReference type="InterPro" id="IPR027398">
    <property type="entry name" value="SecD-TM"/>
</dbReference>
<evidence type="ECO:0000256" key="7">
    <source>
        <dbReference type="ARBA" id="ARBA00023010"/>
    </source>
</evidence>
<dbReference type="NCBIfam" id="TIGR00916">
    <property type="entry name" value="2A0604s01"/>
    <property type="match status" value="1"/>
</dbReference>
<accession>A0ABV7CK65</accession>
<feature type="transmembrane region" description="Helical" evidence="9">
    <location>
        <begin position="499"/>
        <end position="521"/>
    </location>
</feature>
<comment type="subunit">
    <text evidence="9">Forms a complex with SecF. Part of the essential Sec protein translocation apparatus which comprises SecA, SecYEG and auxiliary proteins SecDF-YajC and YidC.</text>
</comment>
<name>A0ABV7CK65_9GAMM</name>
<keyword evidence="15" id="KW-1185">Reference proteome</keyword>
<evidence type="ECO:0000256" key="1">
    <source>
        <dbReference type="ARBA" id="ARBA00004651"/>
    </source>
</evidence>
<feature type="transmembrane region" description="Helical" evidence="9">
    <location>
        <begin position="473"/>
        <end position="493"/>
    </location>
</feature>
<evidence type="ECO:0000259" key="10">
    <source>
        <dbReference type="Pfam" id="PF02355"/>
    </source>
</evidence>
<proteinExistence type="inferred from homology"/>
<feature type="transmembrane region" description="Helical" evidence="9">
    <location>
        <begin position="449"/>
        <end position="468"/>
    </location>
</feature>
<keyword evidence="2 9" id="KW-0813">Transport</keyword>
<comment type="function">
    <text evidence="9">Part of the Sec protein translocase complex. Interacts with the SecYEG preprotein conducting channel. SecDF uses the proton motive force (PMF) to complete protein translocation after the ATP-dependent function of SecA.</text>
</comment>
<protein>
    <recommendedName>
        <fullName evidence="9">Protein translocase subunit SecD</fullName>
    </recommendedName>
</protein>
<dbReference type="InterPro" id="IPR048634">
    <property type="entry name" value="SecD_SecF_C"/>
</dbReference>
<keyword evidence="7 9" id="KW-0811">Translocation</keyword>
<evidence type="ECO:0000259" key="13">
    <source>
        <dbReference type="Pfam" id="PF22599"/>
    </source>
</evidence>
<evidence type="ECO:0000256" key="6">
    <source>
        <dbReference type="ARBA" id="ARBA00022989"/>
    </source>
</evidence>
<organism evidence="14 15">
    <name type="scientific">Pseudoalteromonas fenneropenaei</name>
    <dbReference type="NCBI Taxonomy" id="1737459"/>
    <lineage>
        <taxon>Bacteria</taxon>
        <taxon>Pseudomonadati</taxon>
        <taxon>Pseudomonadota</taxon>
        <taxon>Gammaproteobacteria</taxon>
        <taxon>Alteromonadales</taxon>
        <taxon>Pseudoalteromonadaceae</taxon>
        <taxon>Pseudoalteromonas</taxon>
    </lineage>
</organism>
<dbReference type="PANTHER" id="PTHR30081:SF13">
    <property type="entry name" value="PROTEIN TRANSLOCASE SUBUNIT SECD"/>
    <property type="match status" value="1"/>
</dbReference>
<dbReference type="Proteomes" id="UP001595453">
    <property type="component" value="Unassembled WGS sequence"/>
</dbReference>
<keyword evidence="5 9" id="KW-0653">Protein transport</keyword>
<evidence type="ECO:0000256" key="4">
    <source>
        <dbReference type="ARBA" id="ARBA00022692"/>
    </source>
</evidence>
<feature type="domain" description="SecDF P1 head subdomain" evidence="13">
    <location>
        <begin position="313"/>
        <end position="427"/>
    </location>
</feature>
<dbReference type="PANTHER" id="PTHR30081">
    <property type="entry name" value="PROTEIN-EXPORT MEMBRANE PROTEIN SEC"/>
    <property type="match status" value="1"/>
</dbReference>
<dbReference type="InterPro" id="IPR022813">
    <property type="entry name" value="SecD/SecF_arch_bac"/>
</dbReference>
<dbReference type="Gene3D" id="1.20.1640.10">
    <property type="entry name" value="Multidrug efflux transporter AcrB transmembrane domain"/>
    <property type="match status" value="1"/>
</dbReference>
<dbReference type="Gene3D" id="3.30.70.3400">
    <property type="match status" value="1"/>
</dbReference>
<dbReference type="RefSeq" id="WP_377124124.1">
    <property type="nucleotide sequence ID" value="NZ_JBHRSD010000017.1"/>
</dbReference>
<dbReference type="EMBL" id="JBHRSD010000017">
    <property type="protein sequence ID" value="MFC3033042.1"/>
    <property type="molecule type" value="Genomic_DNA"/>
</dbReference>
<dbReference type="HAMAP" id="MF_01463_B">
    <property type="entry name" value="SecD_B"/>
    <property type="match status" value="1"/>
</dbReference>
<evidence type="ECO:0000256" key="9">
    <source>
        <dbReference type="HAMAP-Rule" id="MF_01463"/>
    </source>
</evidence>
<dbReference type="Pfam" id="PF21760">
    <property type="entry name" value="SecD_1st"/>
    <property type="match status" value="1"/>
</dbReference>
<comment type="caution">
    <text evidence="9">Lacks conserved residue(s) required for the propagation of feature annotation.</text>
</comment>
<dbReference type="InterPro" id="IPR048631">
    <property type="entry name" value="SecD_1st"/>
</dbReference>
<dbReference type="SUPFAM" id="SSF82866">
    <property type="entry name" value="Multidrug efflux transporter AcrB transmembrane domain"/>
    <property type="match status" value="1"/>
</dbReference>
<feature type="domain" description="Protein export membrane protein SecD/SecF C-terminal" evidence="10">
    <location>
        <begin position="430"/>
        <end position="600"/>
    </location>
</feature>
<evidence type="ECO:0000256" key="5">
    <source>
        <dbReference type="ARBA" id="ARBA00022927"/>
    </source>
</evidence>
<evidence type="ECO:0000313" key="14">
    <source>
        <dbReference type="EMBL" id="MFC3033042.1"/>
    </source>
</evidence>
<keyword evidence="6 9" id="KW-1133">Transmembrane helix</keyword>
<keyword evidence="8 9" id="KW-0472">Membrane</keyword>
<evidence type="ECO:0000313" key="15">
    <source>
        <dbReference type="Proteomes" id="UP001595453"/>
    </source>
</evidence>
<feature type="transmembrane region" description="Helical" evidence="9">
    <location>
        <begin position="549"/>
        <end position="568"/>
    </location>
</feature>
<feature type="transmembrane region" description="Helical" evidence="9">
    <location>
        <begin position="574"/>
        <end position="596"/>
    </location>
</feature>
<evidence type="ECO:0000256" key="8">
    <source>
        <dbReference type="ARBA" id="ARBA00023136"/>
    </source>
</evidence>
<dbReference type="InterPro" id="IPR005791">
    <property type="entry name" value="SecD"/>
</dbReference>
<dbReference type="InterPro" id="IPR055344">
    <property type="entry name" value="SecD_SecF_C_bact"/>
</dbReference>
<gene>
    <name evidence="9 14" type="primary">secD</name>
    <name evidence="14" type="ORF">ACFOEE_10960</name>
</gene>
<evidence type="ECO:0000259" key="12">
    <source>
        <dbReference type="Pfam" id="PF21760"/>
    </source>
</evidence>
<keyword evidence="3 9" id="KW-1003">Cell membrane</keyword>
<dbReference type="Gene3D" id="3.30.1360.200">
    <property type="match status" value="1"/>
</dbReference>
<sequence>MFVPTTSSCPSWQARFKRICIALVIVALALCAMPNFYQNSTVLSISPIAAEHVLPSHDVLQQILQRNHFNVAEITSLASPEQKSTVVTLTPQTASAAAQVVLAEALRDQAVVKVTEQATAPMWLQKLGLSPIKLGLDLNGGVLFVLKVDTAKALEKRMENIALEAQALRVKEKLHGVRIERSSAAGVELVALPQGQTALKQLQAALVTQFPQLSATTHQQGSLMRTNLHYNEAGIAAFDKQTMTQALTTLRSRIEELGITEAVTQRQGANYIRIELPGVQDPAAAKRIIGATAQLSFHALQEVGGKPVKAEHGTVNLNPLAIFTGADIDSAQAGRDEYGKPLVQLHLSSQGGAKMLRFSRSNVGKPMATLYSEYIADSRGEIQENSNVISVATIQQVLGQRFSITNMGSWQKAEDLALLLRAGSLDAPLTIVTERTIGPSLGAQNINSGFQALALGLSLTLGFMLLWYRKLGVIACIALVANLVCLLGLMSLLPSVVLTLPGIAGLVLTIGMAVDTNVIIFERIKEERKQGSSMLTALQRGYQQAQSSIVDANLTTMITALVLMAIGYGPIKGFAITLALGIVTSMFCGVVVSAQLSQWFYRVPRAAAKVVKNNPVKEVQHG</sequence>
<feature type="domain" description="SecD export protein N-terminal TM" evidence="11">
    <location>
        <begin position="17"/>
        <end position="112"/>
    </location>
</feature>
<comment type="similarity">
    <text evidence="9">Belongs to the SecD/SecF family. SecD subfamily.</text>
</comment>
<comment type="subcellular location">
    <subcellularLocation>
        <location evidence="1 9">Cell membrane</location>
        <topology evidence="1 9">Multi-pass membrane protein</topology>
    </subcellularLocation>
</comment>
<comment type="caution">
    <text evidence="14">The sequence shown here is derived from an EMBL/GenBank/DDBJ whole genome shotgun (WGS) entry which is preliminary data.</text>
</comment>
<feature type="domain" description="Protein translocase subunit SecDF P1" evidence="12">
    <location>
        <begin position="243"/>
        <end position="301"/>
    </location>
</feature>
<dbReference type="Pfam" id="PF22599">
    <property type="entry name" value="SecDF_P1_head"/>
    <property type="match status" value="1"/>
</dbReference>
<dbReference type="Pfam" id="PF02355">
    <property type="entry name" value="SecD_SecF_C"/>
    <property type="match status" value="1"/>
</dbReference>
<evidence type="ECO:0000259" key="11">
    <source>
        <dbReference type="Pfam" id="PF13721"/>
    </source>
</evidence>
<evidence type="ECO:0000256" key="2">
    <source>
        <dbReference type="ARBA" id="ARBA00022448"/>
    </source>
</evidence>
<dbReference type="Pfam" id="PF13721">
    <property type="entry name" value="SecD-TM1"/>
    <property type="match status" value="1"/>
</dbReference>